<dbReference type="GO" id="GO:0007165">
    <property type="term" value="P:signal transduction"/>
    <property type="evidence" value="ECO:0007669"/>
    <property type="project" value="InterPro"/>
</dbReference>
<dbReference type="Gene3D" id="1.10.555.10">
    <property type="entry name" value="Rho GTPase activation protein"/>
    <property type="match status" value="1"/>
</dbReference>
<keyword evidence="7" id="KW-1185">Reference proteome</keyword>
<dbReference type="AlphaFoldDB" id="A0A8C4NNN3"/>
<evidence type="ECO:0000256" key="3">
    <source>
        <dbReference type="SAM" id="MobiDB-lite"/>
    </source>
</evidence>
<dbReference type="Proteomes" id="UP000694388">
    <property type="component" value="Unplaced"/>
</dbReference>
<feature type="compositionally biased region" description="Pro residues" evidence="3">
    <location>
        <begin position="237"/>
        <end position="255"/>
    </location>
</feature>
<dbReference type="PANTHER" id="PTHR12552">
    <property type="entry name" value="OLIGOPHRENIN 1"/>
    <property type="match status" value="1"/>
</dbReference>
<dbReference type="OMA" id="CNGVPYP"/>
<evidence type="ECO:0000256" key="1">
    <source>
        <dbReference type="ARBA" id="ARBA00022443"/>
    </source>
</evidence>
<sequence length="436" mass="48799">MTAMDGQEPIYDKTSIQRQRREEMVLDETGFEFVKMCFELIEKRGLLEEGLYRTVASTTKVQKLLAQLSHCRSVTELNMENEDIWDVRTLCSTVKAYLRLLLEPLMTFKLHQRFITAAKLETEEDRLTSIHGLVYDLPEDNRTMLRLVIQHLVKVAAHSRENRMPVANLAVCFGPSLLRAEHESVAALLDIKFQNIVVEILIQHHLKIFSVAARGSGEFRKGMPTLRKRRQHLSLRRPPPYSPPAPPTVPHTPPSPHRENTPSIARNGSTVRPGHPGPLPSDRTGEGPRPPMPDESRIASPHTTPPAVPAHVPLPVPPHVPPAVPPPAPPVVSSSTQPPALPVARPRMHIRSESDGQVQTKVSSRTQMYESKNNRPSVKLRKARALYDYQSAHNGLLSFCQGDILVNVQNTLESGWLRATINGKIGLVHEDNIQLL</sequence>
<feature type="compositionally biased region" description="Pro residues" evidence="3">
    <location>
        <begin position="303"/>
        <end position="314"/>
    </location>
</feature>
<organism evidence="6 7">
    <name type="scientific">Eptatretus burgeri</name>
    <name type="common">Inshore hagfish</name>
    <dbReference type="NCBI Taxonomy" id="7764"/>
    <lineage>
        <taxon>Eukaryota</taxon>
        <taxon>Metazoa</taxon>
        <taxon>Chordata</taxon>
        <taxon>Craniata</taxon>
        <taxon>Vertebrata</taxon>
        <taxon>Cyclostomata</taxon>
        <taxon>Myxini</taxon>
        <taxon>Myxiniformes</taxon>
        <taxon>Myxinidae</taxon>
        <taxon>Eptatretinae</taxon>
        <taxon>Eptatretus</taxon>
    </lineage>
</organism>
<dbReference type="Pfam" id="PF00620">
    <property type="entry name" value="RhoGAP"/>
    <property type="match status" value="1"/>
</dbReference>
<dbReference type="SUPFAM" id="SSF50044">
    <property type="entry name" value="SH3-domain"/>
    <property type="match status" value="1"/>
</dbReference>
<dbReference type="PROSITE" id="PS50238">
    <property type="entry name" value="RHOGAP"/>
    <property type="match status" value="1"/>
</dbReference>
<dbReference type="GO" id="GO:0005096">
    <property type="term" value="F:GTPase activator activity"/>
    <property type="evidence" value="ECO:0007669"/>
    <property type="project" value="InterPro"/>
</dbReference>
<dbReference type="Ensembl" id="ENSEBUT00000007618.1">
    <property type="protein sequence ID" value="ENSEBUP00000007146.1"/>
    <property type="gene ID" value="ENSEBUG00000004684.1"/>
</dbReference>
<dbReference type="GeneTree" id="ENSGT00940000168384"/>
<feature type="compositionally biased region" description="Basic residues" evidence="3">
    <location>
        <begin position="226"/>
        <end position="235"/>
    </location>
</feature>
<dbReference type="PROSITE" id="PS50002">
    <property type="entry name" value="SH3"/>
    <property type="match status" value="1"/>
</dbReference>
<dbReference type="SUPFAM" id="SSF48350">
    <property type="entry name" value="GTPase activation domain, GAP"/>
    <property type="match status" value="1"/>
</dbReference>
<dbReference type="InterPro" id="IPR036028">
    <property type="entry name" value="SH3-like_dom_sf"/>
</dbReference>
<feature type="compositionally biased region" description="Polar residues" evidence="3">
    <location>
        <begin position="261"/>
        <end position="270"/>
    </location>
</feature>
<dbReference type="PANTHER" id="PTHR12552:SF1">
    <property type="entry name" value="RHO GTPASE-ACTIVATING PROTEIN GRAF"/>
    <property type="match status" value="1"/>
</dbReference>
<dbReference type="SMART" id="SM00326">
    <property type="entry name" value="SH3"/>
    <property type="match status" value="1"/>
</dbReference>
<reference evidence="6" key="2">
    <citation type="submission" date="2025-09" db="UniProtKB">
        <authorList>
            <consortium name="Ensembl"/>
        </authorList>
    </citation>
    <scope>IDENTIFICATION</scope>
</reference>
<name>A0A8C4NNN3_EPTBU</name>
<accession>A0A8C4NNN3</accession>
<dbReference type="Gene3D" id="2.30.30.40">
    <property type="entry name" value="SH3 Domains"/>
    <property type="match status" value="1"/>
</dbReference>
<feature type="region of interest" description="Disordered" evidence="3">
    <location>
        <begin position="220"/>
        <end position="314"/>
    </location>
</feature>
<reference evidence="6" key="1">
    <citation type="submission" date="2025-08" db="UniProtKB">
        <authorList>
            <consortium name="Ensembl"/>
        </authorList>
    </citation>
    <scope>IDENTIFICATION</scope>
</reference>
<evidence type="ECO:0000313" key="7">
    <source>
        <dbReference type="Proteomes" id="UP000694388"/>
    </source>
</evidence>
<dbReference type="InterPro" id="IPR008936">
    <property type="entry name" value="Rho_GTPase_activation_prot"/>
</dbReference>
<evidence type="ECO:0000259" key="5">
    <source>
        <dbReference type="PROSITE" id="PS50238"/>
    </source>
</evidence>
<dbReference type="Pfam" id="PF00018">
    <property type="entry name" value="SH3_1"/>
    <property type="match status" value="1"/>
</dbReference>
<feature type="domain" description="Rho-GAP" evidence="5">
    <location>
        <begin position="14"/>
        <end position="209"/>
    </location>
</feature>
<dbReference type="InterPro" id="IPR001452">
    <property type="entry name" value="SH3_domain"/>
</dbReference>
<proteinExistence type="predicted"/>
<feature type="domain" description="SH3" evidence="4">
    <location>
        <begin position="378"/>
        <end position="436"/>
    </location>
</feature>
<dbReference type="InterPro" id="IPR047234">
    <property type="entry name" value="GRAF_fam"/>
</dbReference>
<keyword evidence="1 2" id="KW-0728">SH3 domain</keyword>
<protein>
    <submittedName>
        <fullName evidence="6">Uncharacterized protein</fullName>
    </submittedName>
</protein>
<evidence type="ECO:0000256" key="2">
    <source>
        <dbReference type="PROSITE-ProRule" id="PRU00192"/>
    </source>
</evidence>
<dbReference type="InterPro" id="IPR000198">
    <property type="entry name" value="RhoGAP_dom"/>
</dbReference>
<evidence type="ECO:0000313" key="6">
    <source>
        <dbReference type="Ensembl" id="ENSEBUP00000007146.1"/>
    </source>
</evidence>
<evidence type="ECO:0000259" key="4">
    <source>
        <dbReference type="PROSITE" id="PS50002"/>
    </source>
</evidence>
<dbReference type="SMART" id="SM00324">
    <property type="entry name" value="RhoGAP"/>
    <property type="match status" value="1"/>
</dbReference>